<gene>
    <name evidence="1" type="ORF">LCGC14_0953830</name>
</gene>
<reference evidence="1" key="1">
    <citation type="journal article" date="2015" name="Nature">
        <title>Complex archaea that bridge the gap between prokaryotes and eukaryotes.</title>
        <authorList>
            <person name="Spang A."/>
            <person name="Saw J.H."/>
            <person name="Jorgensen S.L."/>
            <person name="Zaremba-Niedzwiedzka K."/>
            <person name="Martijn J."/>
            <person name="Lind A.E."/>
            <person name="van Eijk R."/>
            <person name="Schleper C."/>
            <person name="Guy L."/>
            <person name="Ettema T.J."/>
        </authorList>
    </citation>
    <scope>NUCLEOTIDE SEQUENCE</scope>
</reference>
<comment type="caution">
    <text evidence="1">The sequence shown here is derived from an EMBL/GenBank/DDBJ whole genome shotgun (WGS) entry which is preliminary data.</text>
</comment>
<sequence>MDKRILQHHRGRAEMKKPKAQITECTKCGYKALTWGSDKCLQCEGKLEVLASELKKEEIK</sequence>
<name>A0A0F9RMW0_9ZZZZ</name>
<dbReference type="AlphaFoldDB" id="A0A0F9RMW0"/>
<proteinExistence type="predicted"/>
<accession>A0A0F9RMW0</accession>
<evidence type="ECO:0000313" key="1">
    <source>
        <dbReference type="EMBL" id="KKN18628.1"/>
    </source>
</evidence>
<organism evidence="1">
    <name type="scientific">marine sediment metagenome</name>
    <dbReference type="NCBI Taxonomy" id="412755"/>
    <lineage>
        <taxon>unclassified sequences</taxon>
        <taxon>metagenomes</taxon>
        <taxon>ecological metagenomes</taxon>
    </lineage>
</organism>
<protein>
    <submittedName>
        <fullName evidence="1">Uncharacterized protein</fullName>
    </submittedName>
</protein>
<dbReference type="EMBL" id="LAZR01003408">
    <property type="protein sequence ID" value="KKN18628.1"/>
    <property type="molecule type" value="Genomic_DNA"/>
</dbReference>